<name>A0ABX0J9P6_9BACL</name>
<dbReference type="EMBL" id="JAAOIW010000004">
    <property type="protein sequence ID" value="NHN30716.1"/>
    <property type="molecule type" value="Genomic_DNA"/>
</dbReference>
<dbReference type="InterPro" id="IPR001482">
    <property type="entry name" value="T2SS/T4SS_dom"/>
</dbReference>
<dbReference type="Pfam" id="PF00437">
    <property type="entry name" value="T2SSE"/>
    <property type="match status" value="1"/>
</dbReference>
<dbReference type="SUPFAM" id="SSF52540">
    <property type="entry name" value="P-loop containing nucleoside triphosphate hydrolases"/>
    <property type="match status" value="1"/>
</dbReference>
<evidence type="ECO:0000313" key="3">
    <source>
        <dbReference type="EMBL" id="NHN30716.1"/>
    </source>
</evidence>
<gene>
    <name evidence="3" type="ORF">G9U52_12820</name>
</gene>
<protein>
    <submittedName>
        <fullName evidence="3">CpaF family protein</fullName>
    </submittedName>
</protein>
<accession>A0ABX0J9P6</accession>
<evidence type="ECO:0000313" key="4">
    <source>
        <dbReference type="Proteomes" id="UP001165962"/>
    </source>
</evidence>
<organism evidence="3 4">
    <name type="scientific">Paenibacillus agricola</name>
    <dbReference type="NCBI Taxonomy" id="2716264"/>
    <lineage>
        <taxon>Bacteria</taxon>
        <taxon>Bacillati</taxon>
        <taxon>Bacillota</taxon>
        <taxon>Bacilli</taxon>
        <taxon>Bacillales</taxon>
        <taxon>Paenibacillaceae</taxon>
        <taxon>Paenibacillus</taxon>
    </lineage>
</organism>
<comment type="caution">
    <text evidence="3">The sequence shown here is derived from an EMBL/GenBank/DDBJ whole genome shotgun (WGS) entry which is preliminary data.</text>
</comment>
<dbReference type="RefSeq" id="WP_166150049.1">
    <property type="nucleotide sequence ID" value="NZ_JAAOIW010000004.1"/>
</dbReference>
<dbReference type="PANTHER" id="PTHR30486">
    <property type="entry name" value="TWITCHING MOTILITY PROTEIN PILT"/>
    <property type="match status" value="1"/>
</dbReference>
<feature type="domain" description="Bacterial type II secretion system protein E" evidence="2">
    <location>
        <begin position="66"/>
        <end position="343"/>
    </location>
</feature>
<comment type="similarity">
    <text evidence="1">Belongs to the GSP E family.</text>
</comment>
<evidence type="ECO:0000259" key="2">
    <source>
        <dbReference type="Pfam" id="PF00437"/>
    </source>
</evidence>
<dbReference type="Proteomes" id="UP001165962">
    <property type="component" value="Unassembled WGS sequence"/>
</dbReference>
<reference evidence="3" key="1">
    <citation type="submission" date="2020-03" db="EMBL/GenBank/DDBJ databases">
        <title>Draft sequencing of Paenibacilllus sp. S3N08.</title>
        <authorList>
            <person name="Kim D.-U."/>
        </authorList>
    </citation>
    <scope>NUCLEOTIDE SEQUENCE</scope>
    <source>
        <strain evidence="3">S3N08</strain>
    </source>
</reference>
<dbReference type="InterPro" id="IPR050921">
    <property type="entry name" value="T4SS_GSP_E_ATPase"/>
</dbReference>
<sequence>MLQDDIFTGLKQLIKEKLDLSYSVTDQQLMEMIEHEVFQLSFDQYQTAGSKRTLILKLFHSFRGLDVLQPLVDNTAITEIMINRHDQIFIEEGGRVRLSEVKFESKEKLEDVIQAIVAKVNRAVNEANPIVDARLMDGSRVNVVLSPVALEGPAMTIRKFPESPLTLDKLIAKGALTPTAAAFLIDLVKAKYNLFIGGGTGSGKTTFLNALSQYIPDDERIITIEDSAELQILTVPNLVRMETRNANTEGKGEITIRDLIRSSLRMRPNRIIVGEVRGAEAIDMLSAMNTGHDGSLSTGHANSSTDMLSRLETMVLSGAALPVEVVRKQICSAIDVMIHLQRLRDRTRRVTEINEIIGMEGGEVKLNRLFEFVESGEDKEGRVMGELQPTGKMLLQQEKLRMSGITIMP</sequence>
<keyword evidence="4" id="KW-1185">Reference proteome</keyword>
<dbReference type="Gene3D" id="3.40.50.300">
    <property type="entry name" value="P-loop containing nucleotide triphosphate hydrolases"/>
    <property type="match status" value="1"/>
</dbReference>
<evidence type="ECO:0000256" key="1">
    <source>
        <dbReference type="ARBA" id="ARBA00006611"/>
    </source>
</evidence>
<dbReference type="CDD" id="cd01130">
    <property type="entry name" value="VirB11-like_ATPase"/>
    <property type="match status" value="1"/>
</dbReference>
<dbReference type="Gene3D" id="3.30.450.380">
    <property type="match status" value="1"/>
</dbReference>
<proteinExistence type="inferred from homology"/>
<dbReference type="InterPro" id="IPR027417">
    <property type="entry name" value="P-loop_NTPase"/>
</dbReference>
<dbReference type="PANTHER" id="PTHR30486:SF15">
    <property type="entry name" value="TYPE II_IV SECRETION SYSTEM ATPASE"/>
    <property type="match status" value="1"/>
</dbReference>